<evidence type="ECO:0000256" key="1">
    <source>
        <dbReference type="ARBA" id="ARBA00007177"/>
    </source>
</evidence>
<comment type="similarity">
    <text evidence="1 3">Belongs to the UreD family.</text>
</comment>
<comment type="caution">
    <text evidence="5">The sequence shown here is derived from an EMBL/GenBank/DDBJ whole genome shotgun (WGS) entry which is preliminary data.</text>
</comment>
<feature type="region of interest" description="Disordered" evidence="4">
    <location>
        <begin position="1"/>
        <end position="30"/>
    </location>
</feature>
<dbReference type="HOGENOM" id="CLU_056339_2_0_5"/>
<protein>
    <recommendedName>
        <fullName evidence="3">Urease accessory protein UreD</fullName>
    </recommendedName>
</protein>
<evidence type="ECO:0000313" key="5">
    <source>
        <dbReference type="EMBL" id="EPX84400.1"/>
    </source>
</evidence>
<dbReference type="Proteomes" id="UP000015346">
    <property type="component" value="Unassembled WGS sequence"/>
</dbReference>
<gene>
    <name evidence="3" type="primary">ureD</name>
    <name evidence="5" type="ORF">ruthe_02203</name>
</gene>
<dbReference type="GO" id="GO:0005737">
    <property type="term" value="C:cytoplasm"/>
    <property type="evidence" value="ECO:0007669"/>
    <property type="project" value="UniProtKB-SubCell"/>
</dbReference>
<comment type="subcellular location">
    <subcellularLocation>
        <location evidence="3">Cytoplasm</location>
    </subcellularLocation>
</comment>
<dbReference type="AlphaFoldDB" id="S9S2E8"/>
<dbReference type="GO" id="GO:0016151">
    <property type="term" value="F:nickel cation binding"/>
    <property type="evidence" value="ECO:0007669"/>
    <property type="project" value="UniProtKB-UniRule"/>
</dbReference>
<keyword evidence="2 3" id="KW-0143">Chaperone</keyword>
<accession>S9S2E8</accession>
<comment type="function">
    <text evidence="3">Required for maturation of urease via the functional incorporation of the urease nickel metallocenter.</text>
</comment>
<evidence type="ECO:0000256" key="3">
    <source>
        <dbReference type="HAMAP-Rule" id="MF_01384"/>
    </source>
</evidence>
<dbReference type="RefSeq" id="WP_021098286.1">
    <property type="nucleotide sequence ID" value="NZ_KE557322.1"/>
</dbReference>
<keyword evidence="6" id="KW-1185">Reference proteome</keyword>
<comment type="subunit">
    <text evidence="3">UreD, UreF and UreG form a complex that acts as a GTP-hydrolysis-dependent molecular chaperone, activating the urease apoprotein by helping to assemble the nickel containing metallocenter of UreC. The UreE protein probably delivers the nickel.</text>
</comment>
<dbReference type="PATRIC" id="fig|1123069.3.peg.2175"/>
<dbReference type="OrthoDB" id="9798842at2"/>
<reference evidence="5 6" key="1">
    <citation type="journal article" date="2013" name="Stand. Genomic Sci.">
        <title>Genome sequence of the reddish-pigmented Rubellimicrobium thermophilum type strain (DSM 16684(T)), a member of the Roseobacter clade.</title>
        <authorList>
            <person name="Fiebig A."/>
            <person name="Riedel T."/>
            <person name="Gronow S."/>
            <person name="Petersen J."/>
            <person name="Klenk H.P."/>
            <person name="Goker M."/>
        </authorList>
    </citation>
    <scope>NUCLEOTIDE SEQUENCE [LARGE SCALE GENOMIC DNA]</scope>
    <source>
        <strain evidence="5 6">DSM 16684</strain>
    </source>
</reference>
<dbReference type="InterPro" id="IPR002669">
    <property type="entry name" value="UreD"/>
</dbReference>
<dbReference type="EMBL" id="AOLV01000025">
    <property type="protein sequence ID" value="EPX84400.1"/>
    <property type="molecule type" value="Genomic_DNA"/>
</dbReference>
<dbReference type="STRING" id="1123069.ruthe_02203"/>
<dbReference type="HAMAP" id="MF_01384">
    <property type="entry name" value="UreD"/>
    <property type="match status" value="1"/>
</dbReference>
<dbReference type="PANTHER" id="PTHR33643">
    <property type="entry name" value="UREASE ACCESSORY PROTEIN D"/>
    <property type="match status" value="1"/>
</dbReference>
<organism evidence="5 6">
    <name type="scientific">Rubellimicrobium thermophilum DSM 16684</name>
    <dbReference type="NCBI Taxonomy" id="1123069"/>
    <lineage>
        <taxon>Bacteria</taxon>
        <taxon>Pseudomonadati</taxon>
        <taxon>Pseudomonadota</taxon>
        <taxon>Alphaproteobacteria</taxon>
        <taxon>Rhodobacterales</taxon>
        <taxon>Roseobacteraceae</taxon>
        <taxon>Rubellimicrobium</taxon>
    </lineage>
</organism>
<sequence length="291" mass="31506">MPRFGLSGSDRSAPLPEAGAAPDVPASLPRTRGAAAARAIRRDGSSRLARFRQEGSLKLLWPHGDGEDPLEAVLLNTAGGLTGGDRLDLHLSAGAGSWLRVSTQAAERIYRTVSGPAEMTVDLQVESGGRLDWLPQETILYDGGAIHRRLRLDLGSGARALLAEPVILGRRAMGERVRRAWFRDRWEVIREGHLVFADRLRIGEEDWPAAGAAAMLGDAGAWASLLLVAPEAEARLDPLRRLLPGRAGASLLREGLLFARLLAEDGFALRRSLIPALELLGNRALPKVWRL</sequence>
<dbReference type="Pfam" id="PF01774">
    <property type="entry name" value="UreD"/>
    <property type="match status" value="1"/>
</dbReference>
<evidence type="ECO:0000313" key="6">
    <source>
        <dbReference type="Proteomes" id="UP000015346"/>
    </source>
</evidence>
<proteinExistence type="inferred from homology"/>
<name>S9S2E8_9RHOB</name>
<keyword evidence="3" id="KW-0996">Nickel insertion</keyword>
<dbReference type="PANTHER" id="PTHR33643:SF1">
    <property type="entry name" value="UREASE ACCESSORY PROTEIN D"/>
    <property type="match status" value="1"/>
</dbReference>
<keyword evidence="3" id="KW-0963">Cytoplasm</keyword>
<evidence type="ECO:0000256" key="2">
    <source>
        <dbReference type="ARBA" id="ARBA00023186"/>
    </source>
</evidence>
<evidence type="ECO:0000256" key="4">
    <source>
        <dbReference type="SAM" id="MobiDB-lite"/>
    </source>
</evidence>